<dbReference type="Proteomes" id="UP001407347">
    <property type="component" value="Unassembled WGS sequence"/>
</dbReference>
<organism evidence="1 2">
    <name type="scientific">Methylobacterium ajmalii</name>
    <dbReference type="NCBI Taxonomy" id="2738439"/>
    <lineage>
        <taxon>Bacteria</taxon>
        <taxon>Pseudomonadati</taxon>
        <taxon>Pseudomonadota</taxon>
        <taxon>Alphaproteobacteria</taxon>
        <taxon>Hyphomicrobiales</taxon>
        <taxon>Methylobacteriaceae</taxon>
        <taxon>Methylobacterium</taxon>
    </lineage>
</organism>
<sequence length="132" mass="14966">MSLQQADFIQIINVYRKVIAKVLCRLELSFSTAELKKMALSDAVATSFFGTCVAGKFKSLLSDMRIALSLGEVPQSPRIETRDQQLRMFYKISPNFELEIRPVSILFVGIDNWHRVHRVEIIGIHGNGADRL</sequence>
<gene>
    <name evidence="1" type="ORF">PUR29_03630</name>
</gene>
<dbReference type="EMBL" id="JAQYXP010000001">
    <property type="protein sequence ID" value="MEN3232707.1"/>
    <property type="molecule type" value="Genomic_DNA"/>
</dbReference>
<proteinExistence type="predicted"/>
<reference evidence="1 2" key="1">
    <citation type="journal article" date="2023" name="PLoS ONE">
        <title>Complete genome assembly of Hawai'i environmental nontuberculous mycobacteria reveals unexpected co-isolation with methylobacteria.</title>
        <authorList>
            <person name="Hendrix J."/>
            <person name="Epperson L.E."/>
            <person name="Tong E.I."/>
            <person name="Chan Y.L."/>
            <person name="Hasan N.A."/>
            <person name="Dawrs S.N."/>
            <person name="Norton G.J."/>
            <person name="Virdi R."/>
            <person name="Crooks J.L."/>
            <person name="Chan E.D."/>
            <person name="Honda J.R."/>
            <person name="Strong M."/>
        </authorList>
    </citation>
    <scope>NUCLEOTIDE SEQUENCE [LARGE SCALE GENOMIC DNA]</scope>
    <source>
        <strain evidence="1 2">NJH_HI04-1</strain>
    </source>
</reference>
<name>A0ABU9ZNU7_9HYPH</name>
<comment type="caution">
    <text evidence="1">The sequence shown here is derived from an EMBL/GenBank/DDBJ whole genome shotgun (WGS) entry which is preliminary data.</text>
</comment>
<accession>A0ABU9ZNU7</accession>
<protein>
    <submittedName>
        <fullName evidence="1">Uncharacterized protein</fullName>
    </submittedName>
</protein>
<dbReference type="RefSeq" id="WP_346012766.1">
    <property type="nucleotide sequence ID" value="NZ_JAQYXP010000001.1"/>
</dbReference>
<evidence type="ECO:0000313" key="1">
    <source>
        <dbReference type="EMBL" id="MEN3232707.1"/>
    </source>
</evidence>
<evidence type="ECO:0000313" key="2">
    <source>
        <dbReference type="Proteomes" id="UP001407347"/>
    </source>
</evidence>
<keyword evidence="2" id="KW-1185">Reference proteome</keyword>